<keyword evidence="2" id="KW-1185">Reference proteome</keyword>
<gene>
    <name evidence="1" type="ORF">NPIL_240881</name>
</gene>
<accession>A0A8X6MWI5</accession>
<name>A0A8X6MWI5_NEPPI</name>
<dbReference type="Proteomes" id="UP000887013">
    <property type="component" value="Unassembled WGS sequence"/>
</dbReference>
<dbReference type="AlphaFoldDB" id="A0A8X6MWI5"/>
<sequence>MCDQTNEKRHETPRMKWEIFLMRRISNHSILFCADRTLQGIKSFAISKEGMGRHNESGFWKPHSFAIHKQTVESIRHVTQFQALATWLMEGLEDYQQSPLSFYFGSL</sequence>
<evidence type="ECO:0000313" key="1">
    <source>
        <dbReference type="EMBL" id="GFS81392.1"/>
    </source>
</evidence>
<protein>
    <submittedName>
        <fullName evidence="1">Uncharacterized protein</fullName>
    </submittedName>
</protein>
<comment type="caution">
    <text evidence="1">The sequence shown here is derived from an EMBL/GenBank/DDBJ whole genome shotgun (WGS) entry which is preliminary data.</text>
</comment>
<reference evidence="1" key="1">
    <citation type="submission" date="2020-08" db="EMBL/GenBank/DDBJ databases">
        <title>Multicomponent nature underlies the extraordinary mechanical properties of spider dragline silk.</title>
        <authorList>
            <person name="Kono N."/>
            <person name="Nakamura H."/>
            <person name="Mori M."/>
            <person name="Yoshida Y."/>
            <person name="Ohtoshi R."/>
            <person name="Malay A.D."/>
            <person name="Moran D.A.P."/>
            <person name="Tomita M."/>
            <person name="Numata K."/>
            <person name="Arakawa K."/>
        </authorList>
    </citation>
    <scope>NUCLEOTIDE SEQUENCE</scope>
</reference>
<dbReference type="EMBL" id="BMAW01097741">
    <property type="protein sequence ID" value="GFS81392.1"/>
    <property type="molecule type" value="Genomic_DNA"/>
</dbReference>
<organism evidence="1 2">
    <name type="scientific">Nephila pilipes</name>
    <name type="common">Giant wood spider</name>
    <name type="synonym">Nephila maculata</name>
    <dbReference type="NCBI Taxonomy" id="299642"/>
    <lineage>
        <taxon>Eukaryota</taxon>
        <taxon>Metazoa</taxon>
        <taxon>Ecdysozoa</taxon>
        <taxon>Arthropoda</taxon>
        <taxon>Chelicerata</taxon>
        <taxon>Arachnida</taxon>
        <taxon>Araneae</taxon>
        <taxon>Araneomorphae</taxon>
        <taxon>Entelegynae</taxon>
        <taxon>Araneoidea</taxon>
        <taxon>Nephilidae</taxon>
        <taxon>Nephila</taxon>
    </lineage>
</organism>
<evidence type="ECO:0000313" key="2">
    <source>
        <dbReference type="Proteomes" id="UP000887013"/>
    </source>
</evidence>
<proteinExistence type="predicted"/>